<keyword evidence="3 5" id="KW-0378">Hydrolase</keyword>
<dbReference type="PANTHER" id="PTHR43806">
    <property type="entry name" value="PEPTIDASE S8"/>
    <property type="match status" value="1"/>
</dbReference>
<feature type="signal peptide" evidence="6">
    <location>
        <begin position="1"/>
        <end position="20"/>
    </location>
</feature>
<feature type="domain" description="Peptidase S8/S53" evidence="7">
    <location>
        <begin position="93"/>
        <end position="356"/>
    </location>
</feature>
<name>A0A918F2L8_9DEIO</name>
<sequence>MRSSVLRAACAALLLSGAAASIGIKVLNQPVPADLVPLEQTQTPVPLPPALPTPARPTSALPGSPIRTLDPLYPQQWNLKQIGMEAAWALKPGAGVTVAVLDTGYVNSAELGARAVNGYDFVSDAARSGDGDGRDADAGGVGPLAYHAESVANLIGAARDGRGVVGVNPLARIVHVRVAGQDGMIDPVDLSDGIRWAAGLSVPGTPLNRFPARLLNLSLYADFIPLTGCDARIQAAIDAATLRGALIIAGAANDGADAAGYSPAGCNHVLTVGAVDRAGRRASYSNWGSAVALSAPGGTPQDGLPLFSAGVLTRRNGTSFAAPEVTGVASLMLGLRPTLTPAALSDLLRRSAAPFPGGRCDALHVAYTCGMGTLDAGAALKLAQAWKP</sequence>
<evidence type="ECO:0000259" key="7">
    <source>
        <dbReference type="Pfam" id="PF00082"/>
    </source>
</evidence>
<feature type="active site" description="Charge relay system" evidence="5">
    <location>
        <position position="147"/>
    </location>
</feature>
<evidence type="ECO:0000256" key="1">
    <source>
        <dbReference type="ARBA" id="ARBA00011073"/>
    </source>
</evidence>
<organism evidence="8 9">
    <name type="scientific">Deinococcus ruber</name>
    <dbReference type="NCBI Taxonomy" id="1848197"/>
    <lineage>
        <taxon>Bacteria</taxon>
        <taxon>Thermotogati</taxon>
        <taxon>Deinococcota</taxon>
        <taxon>Deinococci</taxon>
        <taxon>Deinococcales</taxon>
        <taxon>Deinococcaceae</taxon>
        <taxon>Deinococcus</taxon>
    </lineage>
</organism>
<evidence type="ECO:0000313" key="8">
    <source>
        <dbReference type="EMBL" id="GGQ95342.1"/>
    </source>
</evidence>
<dbReference type="GO" id="GO:0004252">
    <property type="term" value="F:serine-type endopeptidase activity"/>
    <property type="evidence" value="ECO:0007669"/>
    <property type="project" value="UniProtKB-UniRule"/>
</dbReference>
<feature type="active site" description="Charge relay system" evidence="5">
    <location>
        <position position="102"/>
    </location>
</feature>
<dbReference type="AlphaFoldDB" id="A0A918F2L8"/>
<dbReference type="InterPro" id="IPR000209">
    <property type="entry name" value="Peptidase_S8/S53_dom"/>
</dbReference>
<keyword evidence="4 5" id="KW-0720">Serine protease</keyword>
<dbReference type="InterPro" id="IPR050131">
    <property type="entry name" value="Peptidase_S8_subtilisin-like"/>
</dbReference>
<evidence type="ECO:0000256" key="2">
    <source>
        <dbReference type="ARBA" id="ARBA00022670"/>
    </source>
</evidence>
<keyword evidence="6" id="KW-0732">Signal</keyword>
<dbReference type="PANTHER" id="PTHR43806:SF11">
    <property type="entry name" value="CEREVISIN-RELATED"/>
    <property type="match status" value="1"/>
</dbReference>
<comment type="caution">
    <text evidence="8">The sequence shown here is derived from an EMBL/GenBank/DDBJ whole genome shotgun (WGS) entry which is preliminary data.</text>
</comment>
<protein>
    <submittedName>
        <fullName evidence="8">Serine protease</fullName>
    </submittedName>
</protein>
<dbReference type="InterPro" id="IPR036852">
    <property type="entry name" value="Peptidase_S8/S53_dom_sf"/>
</dbReference>
<dbReference type="Pfam" id="PF00082">
    <property type="entry name" value="Peptidase_S8"/>
    <property type="match status" value="1"/>
</dbReference>
<dbReference type="InterPro" id="IPR023828">
    <property type="entry name" value="Peptidase_S8_Ser-AS"/>
</dbReference>
<reference evidence="8" key="1">
    <citation type="journal article" date="2014" name="Int. J. Syst. Evol. Microbiol.">
        <title>Complete genome sequence of Corynebacterium casei LMG S-19264T (=DSM 44701T), isolated from a smear-ripened cheese.</title>
        <authorList>
            <consortium name="US DOE Joint Genome Institute (JGI-PGF)"/>
            <person name="Walter F."/>
            <person name="Albersmeier A."/>
            <person name="Kalinowski J."/>
            <person name="Ruckert C."/>
        </authorList>
    </citation>
    <scope>NUCLEOTIDE SEQUENCE</scope>
    <source>
        <strain evidence="8">JCM 31311</strain>
    </source>
</reference>
<dbReference type="PRINTS" id="PR00723">
    <property type="entry name" value="SUBTILISIN"/>
</dbReference>
<accession>A0A918F2L8</accession>
<dbReference type="EMBL" id="BMQL01000001">
    <property type="protein sequence ID" value="GGQ95342.1"/>
    <property type="molecule type" value="Genomic_DNA"/>
</dbReference>
<dbReference type="GO" id="GO:0006508">
    <property type="term" value="P:proteolysis"/>
    <property type="evidence" value="ECO:0007669"/>
    <property type="project" value="UniProtKB-KW"/>
</dbReference>
<dbReference type="InterPro" id="IPR015500">
    <property type="entry name" value="Peptidase_S8_subtilisin-rel"/>
</dbReference>
<evidence type="ECO:0000256" key="6">
    <source>
        <dbReference type="SAM" id="SignalP"/>
    </source>
</evidence>
<dbReference type="PROSITE" id="PS51892">
    <property type="entry name" value="SUBTILASE"/>
    <property type="match status" value="1"/>
</dbReference>
<evidence type="ECO:0000313" key="9">
    <source>
        <dbReference type="Proteomes" id="UP000603865"/>
    </source>
</evidence>
<evidence type="ECO:0000256" key="5">
    <source>
        <dbReference type="PROSITE-ProRule" id="PRU01240"/>
    </source>
</evidence>
<proteinExistence type="inferred from homology"/>
<evidence type="ECO:0000256" key="4">
    <source>
        <dbReference type="ARBA" id="ARBA00022825"/>
    </source>
</evidence>
<reference evidence="8" key="2">
    <citation type="submission" date="2020-09" db="EMBL/GenBank/DDBJ databases">
        <authorList>
            <person name="Sun Q."/>
            <person name="Ohkuma M."/>
        </authorList>
    </citation>
    <scope>NUCLEOTIDE SEQUENCE</scope>
    <source>
        <strain evidence="8">JCM 31311</strain>
    </source>
</reference>
<dbReference type="Proteomes" id="UP000603865">
    <property type="component" value="Unassembled WGS sequence"/>
</dbReference>
<comment type="similarity">
    <text evidence="1 5">Belongs to the peptidase S8 family.</text>
</comment>
<dbReference type="PROSITE" id="PS00138">
    <property type="entry name" value="SUBTILASE_SER"/>
    <property type="match status" value="1"/>
</dbReference>
<evidence type="ECO:0000256" key="3">
    <source>
        <dbReference type="ARBA" id="ARBA00022801"/>
    </source>
</evidence>
<keyword evidence="2 5" id="KW-0645">Protease</keyword>
<gene>
    <name evidence="8" type="ORF">GCM10008957_04640</name>
</gene>
<dbReference type="RefSeq" id="WP_189087854.1">
    <property type="nucleotide sequence ID" value="NZ_BMQL01000001.1"/>
</dbReference>
<feature type="active site" description="Charge relay system" evidence="5">
    <location>
        <position position="319"/>
    </location>
</feature>
<dbReference type="Gene3D" id="3.40.50.200">
    <property type="entry name" value="Peptidase S8/S53 domain"/>
    <property type="match status" value="1"/>
</dbReference>
<dbReference type="SUPFAM" id="SSF52743">
    <property type="entry name" value="Subtilisin-like"/>
    <property type="match status" value="1"/>
</dbReference>
<keyword evidence="9" id="KW-1185">Reference proteome</keyword>
<feature type="chain" id="PRO_5037747460" evidence="6">
    <location>
        <begin position="21"/>
        <end position="388"/>
    </location>
</feature>